<evidence type="ECO:0000313" key="13">
    <source>
        <dbReference type="EMBL" id="CAD7412810.1"/>
    </source>
</evidence>
<dbReference type="InterPro" id="IPR013087">
    <property type="entry name" value="Znf_C2H2_type"/>
</dbReference>
<evidence type="ECO:0000256" key="6">
    <source>
        <dbReference type="ARBA" id="ARBA00022833"/>
    </source>
</evidence>
<evidence type="ECO:0000256" key="3">
    <source>
        <dbReference type="ARBA" id="ARBA00022723"/>
    </source>
</evidence>
<dbReference type="PANTHER" id="PTHR24393">
    <property type="entry name" value="ZINC FINGER PROTEIN"/>
    <property type="match status" value="1"/>
</dbReference>
<comment type="similarity">
    <text evidence="2">Belongs to the krueppel C2H2-type zinc-finger protein family.</text>
</comment>
<organism evidence="13">
    <name type="scientific">Timema poppense</name>
    <name type="common">Walking stick</name>
    <dbReference type="NCBI Taxonomy" id="170557"/>
    <lineage>
        <taxon>Eukaryota</taxon>
        <taxon>Metazoa</taxon>
        <taxon>Ecdysozoa</taxon>
        <taxon>Arthropoda</taxon>
        <taxon>Hexapoda</taxon>
        <taxon>Insecta</taxon>
        <taxon>Pterygota</taxon>
        <taxon>Neoptera</taxon>
        <taxon>Polyneoptera</taxon>
        <taxon>Phasmatodea</taxon>
        <taxon>Timematodea</taxon>
        <taxon>Timematoidea</taxon>
        <taxon>Timematidae</taxon>
        <taxon>Timema</taxon>
    </lineage>
</organism>
<dbReference type="GO" id="GO:0000978">
    <property type="term" value="F:RNA polymerase II cis-regulatory region sequence-specific DNA binding"/>
    <property type="evidence" value="ECO:0007669"/>
    <property type="project" value="TreeGrafter"/>
</dbReference>
<keyword evidence="9" id="KW-0804">Transcription</keyword>
<evidence type="ECO:0000256" key="1">
    <source>
        <dbReference type="ARBA" id="ARBA00004123"/>
    </source>
</evidence>
<keyword evidence="7" id="KW-0805">Transcription regulation</keyword>
<keyword evidence="10" id="KW-0539">Nucleus</keyword>
<keyword evidence="4" id="KW-0677">Repeat</keyword>
<evidence type="ECO:0000256" key="7">
    <source>
        <dbReference type="ARBA" id="ARBA00023015"/>
    </source>
</evidence>
<feature type="domain" description="C2H2-type" evidence="12">
    <location>
        <begin position="198"/>
        <end position="226"/>
    </location>
</feature>
<feature type="domain" description="C2H2-type" evidence="12">
    <location>
        <begin position="170"/>
        <end position="197"/>
    </location>
</feature>
<gene>
    <name evidence="13" type="ORF">TPSB3V08_LOCUS8644</name>
</gene>
<evidence type="ECO:0000256" key="10">
    <source>
        <dbReference type="ARBA" id="ARBA00023242"/>
    </source>
</evidence>
<dbReference type="SUPFAM" id="SSF57667">
    <property type="entry name" value="beta-beta-alpha zinc fingers"/>
    <property type="match status" value="3"/>
</dbReference>
<evidence type="ECO:0000256" key="4">
    <source>
        <dbReference type="ARBA" id="ARBA00022737"/>
    </source>
</evidence>
<accession>A0A7R9DGI7</accession>
<reference evidence="13" key="1">
    <citation type="submission" date="2020-11" db="EMBL/GenBank/DDBJ databases">
        <authorList>
            <person name="Tran Van P."/>
        </authorList>
    </citation>
    <scope>NUCLEOTIDE SEQUENCE</scope>
</reference>
<dbReference type="Gene3D" id="3.30.160.60">
    <property type="entry name" value="Classic Zinc Finger"/>
    <property type="match status" value="3"/>
</dbReference>
<dbReference type="PANTHER" id="PTHR24393:SF15">
    <property type="entry name" value="IP01243P-RELATED"/>
    <property type="match status" value="1"/>
</dbReference>
<dbReference type="PROSITE" id="PS50157">
    <property type="entry name" value="ZINC_FINGER_C2H2_2"/>
    <property type="match status" value="2"/>
</dbReference>
<keyword evidence="5 11" id="KW-0863">Zinc-finger</keyword>
<name>A0A7R9DGI7_TIMPO</name>
<comment type="subcellular location">
    <subcellularLocation>
        <location evidence="1">Nucleus</location>
    </subcellularLocation>
</comment>
<proteinExistence type="inferred from homology"/>
<evidence type="ECO:0000256" key="2">
    <source>
        <dbReference type="ARBA" id="ARBA00006991"/>
    </source>
</evidence>
<dbReference type="GO" id="GO:0005634">
    <property type="term" value="C:nucleus"/>
    <property type="evidence" value="ECO:0007669"/>
    <property type="project" value="UniProtKB-SubCell"/>
</dbReference>
<dbReference type="EMBL" id="OD006328">
    <property type="protein sequence ID" value="CAD7412810.1"/>
    <property type="molecule type" value="Genomic_DNA"/>
</dbReference>
<dbReference type="SMART" id="SM00355">
    <property type="entry name" value="ZnF_C2H2"/>
    <property type="match status" value="4"/>
</dbReference>
<dbReference type="PROSITE" id="PS00028">
    <property type="entry name" value="ZINC_FINGER_C2H2_1"/>
    <property type="match status" value="1"/>
</dbReference>
<dbReference type="InterPro" id="IPR036236">
    <property type="entry name" value="Znf_C2H2_sf"/>
</dbReference>
<evidence type="ECO:0000256" key="5">
    <source>
        <dbReference type="ARBA" id="ARBA00022771"/>
    </source>
</evidence>
<dbReference type="GO" id="GO:0008270">
    <property type="term" value="F:zinc ion binding"/>
    <property type="evidence" value="ECO:0007669"/>
    <property type="project" value="UniProtKB-KW"/>
</dbReference>
<evidence type="ECO:0000256" key="8">
    <source>
        <dbReference type="ARBA" id="ARBA00023125"/>
    </source>
</evidence>
<evidence type="ECO:0000256" key="11">
    <source>
        <dbReference type="PROSITE-ProRule" id="PRU00042"/>
    </source>
</evidence>
<protein>
    <recommendedName>
        <fullName evidence="12">C2H2-type domain-containing protein</fullName>
    </recommendedName>
</protein>
<keyword evidence="6" id="KW-0862">Zinc</keyword>
<sequence length="256" mass="29699">MSGLKRRRAYGYRQLYCSHCPFHTTIKLLLERHMRKHPRRKVYLCSICEKKFPQSSGLTVPSDSQHQRSHVATVDYIDSIDSESDFVPESDSDTTSDDNNPVLTTLWRVFSQTEVPTSELASWINEAPSKVEHKGLTLDYCILYVCGLTVSPGCSILEIHMKRHLNQRDFPCNHCEYRAYTKMDRTRHMTIHTGERNQVCQFCGKAFAKDSTLREHVRSIHEREQKHICLEVCGIFVYVVTQTLFGNLLNHQLHLI</sequence>
<keyword evidence="3" id="KW-0479">Metal-binding</keyword>
<dbReference type="AlphaFoldDB" id="A0A7R9DGI7"/>
<keyword evidence="8" id="KW-0238">DNA-binding</keyword>
<evidence type="ECO:0000259" key="12">
    <source>
        <dbReference type="PROSITE" id="PS50157"/>
    </source>
</evidence>
<evidence type="ECO:0000256" key="9">
    <source>
        <dbReference type="ARBA" id="ARBA00023163"/>
    </source>
</evidence>
<dbReference type="GO" id="GO:0001228">
    <property type="term" value="F:DNA-binding transcription activator activity, RNA polymerase II-specific"/>
    <property type="evidence" value="ECO:0007669"/>
    <property type="project" value="TreeGrafter"/>
</dbReference>